<reference evidence="9 10" key="2">
    <citation type="journal article" date="2012" name="Stand. Genomic Sci.">
        <title>Complete genome sequence of the sulfate-reducing firmicute Desulfotomaculum ruminis type strain (DL(T)).</title>
        <authorList>
            <person name="Spring S."/>
            <person name="Visser M."/>
            <person name="Lu M."/>
            <person name="Copeland A."/>
            <person name="Lapidus A."/>
            <person name="Lucas S."/>
            <person name="Cheng J.F."/>
            <person name="Han C."/>
            <person name="Tapia R."/>
            <person name="Goodwin L.A."/>
            <person name="Pitluck S."/>
            <person name="Ivanova N."/>
            <person name="Land M."/>
            <person name="Hauser L."/>
            <person name="Larimer F."/>
            <person name="Rohde M."/>
            <person name="Goker M."/>
            <person name="Detter J.C."/>
            <person name="Kyrpides N.C."/>
            <person name="Woyke T."/>
            <person name="Schaap P.J."/>
            <person name="Plugge C.M."/>
            <person name="Muyzer G."/>
            <person name="Kuever J."/>
            <person name="Pereira I.A."/>
            <person name="Parshina S.N."/>
            <person name="Bernier-Latmani R."/>
            <person name="Stams A.J."/>
            <person name="Klenk H.P."/>
        </authorList>
    </citation>
    <scope>NUCLEOTIDE SEQUENCE [LARGE SCALE GENOMIC DNA]</scope>
    <source>
        <strain evidence="10">ATCC 23193 / DSM 2154 / NCIB 8452 / DL</strain>
    </source>
</reference>
<dbReference type="Pfam" id="PF01472">
    <property type="entry name" value="PUA"/>
    <property type="match status" value="1"/>
</dbReference>
<dbReference type="KEGG" id="dru:Desru_1902"/>
<proteinExistence type="inferred from homology"/>
<dbReference type="GO" id="GO:0003723">
    <property type="term" value="F:RNA binding"/>
    <property type="evidence" value="ECO:0007669"/>
    <property type="project" value="InterPro"/>
</dbReference>
<comment type="function">
    <text evidence="5">Responsible for synthesis of pseudouridine from uracil-55 in the psi GC loop of transfer RNAs.</text>
</comment>
<dbReference type="Gene3D" id="2.30.130.10">
    <property type="entry name" value="PUA domain"/>
    <property type="match status" value="1"/>
</dbReference>
<comment type="catalytic activity">
    <reaction evidence="1 5">
        <text>uridine(55) in tRNA = pseudouridine(55) in tRNA</text>
        <dbReference type="Rhea" id="RHEA:42532"/>
        <dbReference type="Rhea" id="RHEA-COMP:10101"/>
        <dbReference type="Rhea" id="RHEA-COMP:10102"/>
        <dbReference type="ChEBI" id="CHEBI:65314"/>
        <dbReference type="ChEBI" id="CHEBI:65315"/>
        <dbReference type="EC" id="5.4.99.25"/>
    </reaction>
</comment>
<evidence type="ECO:0000313" key="10">
    <source>
        <dbReference type="Proteomes" id="UP000009234"/>
    </source>
</evidence>
<dbReference type="PROSITE" id="PS50890">
    <property type="entry name" value="PUA"/>
    <property type="match status" value="1"/>
</dbReference>
<dbReference type="HOGENOM" id="CLU_032087_0_1_9"/>
<dbReference type="GO" id="GO:0160148">
    <property type="term" value="F:tRNA pseudouridine(55) synthase activity"/>
    <property type="evidence" value="ECO:0007669"/>
    <property type="project" value="UniProtKB-EC"/>
</dbReference>
<protein>
    <recommendedName>
        <fullName evidence="5">tRNA pseudouridine synthase B</fullName>
        <ecNumber evidence="5">5.4.99.25</ecNumber>
    </recommendedName>
    <alternativeName>
        <fullName evidence="5">tRNA pseudouridine(55) synthase</fullName>
        <shortName evidence="5">Psi55 synthase</shortName>
    </alternativeName>
    <alternativeName>
        <fullName evidence="5">tRNA pseudouridylate synthase</fullName>
    </alternativeName>
    <alternativeName>
        <fullName evidence="5">tRNA-uridine isomerase</fullName>
    </alternativeName>
</protein>
<evidence type="ECO:0000259" key="7">
    <source>
        <dbReference type="Pfam" id="PF01509"/>
    </source>
</evidence>
<dbReference type="RefSeq" id="WP_013841924.1">
    <property type="nucleotide sequence ID" value="NC_015589.1"/>
</dbReference>
<dbReference type="GO" id="GO:1990481">
    <property type="term" value="P:mRNA pseudouridine synthesis"/>
    <property type="evidence" value="ECO:0007669"/>
    <property type="project" value="TreeGrafter"/>
</dbReference>
<feature type="domain" description="PUA" evidence="6">
    <location>
        <begin position="240"/>
        <end position="295"/>
    </location>
</feature>
<sequence length="311" mass="34263">MDGIMNVLKPPGMTSHDVVYFIRRLTGIKKCGHTGTLDPGAAGVLPVCLGKATRLTRFVTEGDKTYRAELTLGVATTSLDAFGEILEEQDASRISPEQLLGVLPLFTGKIQQTPPMSSAIKIKGKKLYQLERAGQKVEVPSRMITIHDLRFIAGWHWQKPHPRILLDVTCSKGTYVRSLCSDIGKALGCSAYMSFLLRSRVGAFTLEKSFTLEQLNLLAENNRLEEALLPMEQAVSNLPVIEIHATALKPIVSGSTLFPAGVKKISRAIQEQEMVQVQHNGRLLGIYKAVLDQQEQGLRQIFKPETVLSSD</sequence>
<dbReference type="PANTHER" id="PTHR13767">
    <property type="entry name" value="TRNA-PSEUDOURIDINE SYNTHASE"/>
    <property type="match status" value="1"/>
</dbReference>
<dbReference type="CDD" id="cd02573">
    <property type="entry name" value="PseudoU_synth_EcTruB"/>
    <property type="match status" value="1"/>
</dbReference>
<dbReference type="InterPro" id="IPR036974">
    <property type="entry name" value="PUA_sf"/>
</dbReference>
<reference evidence="10" key="1">
    <citation type="submission" date="2011-05" db="EMBL/GenBank/DDBJ databases">
        <title>Complete sequence of Desulfotomaculum ruminis DSM 2154.</title>
        <authorList>
            <person name="Lucas S."/>
            <person name="Copeland A."/>
            <person name="Lapidus A."/>
            <person name="Cheng J.-F."/>
            <person name="Goodwin L."/>
            <person name="Pitluck S."/>
            <person name="Lu M."/>
            <person name="Detter J.C."/>
            <person name="Han C."/>
            <person name="Tapia R."/>
            <person name="Land M."/>
            <person name="Hauser L."/>
            <person name="Kyrpides N."/>
            <person name="Ivanova N."/>
            <person name="Mikhailova N."/>
            <person name="Pagani I."/>
            <person name="Stams A.J.M."/>
            <person name="Plugge C.M."/>
            <person name="Muyzer G."/>
            <person name="Kuever J."/>
            <person name="Parshina S.N."/>
            <person name="Ivanova A.E."/>
            <person name="Nazina T.N."/>
            <person name="Brambilla E."/>
            <person name="Spring S."/>
            <person name="Klenk H.-P."/>
            <person name="Woyke T."/>
        </authorList>
    </citation>
    <scope>NUCLEOTIDE SEQUENCE [LARGE SCALE GENOMIC DNA]</scope>
    <source>
        <strain evidence="10">ATCC 23193 / DSM 2154 / NCIB 8452 / DL</strain>
    </source>
</reference>
<evidence type="ECO:0000313" key="9">
    <source>
        <dbReference type="EMBL" id="AEG60161.1"/>
    </source>
</evidence>
<evidence type="ECO:0000256" key="5">
    <source>
        <dbReference type="HAMAP-Rule" id="MF_01080"/>
    </source>
</evidence>
<dbReference type="PANTHER" id="PTHR13767:SF2">
    <property type="entry name" value="PSEUDOURIDYLATE SYNTHASE TRUB1"/>
    <property type="match status" value="1"/>
</dbReference>
<dbReference type="Gene3D" id="3.30.2350.10">
    <property type="entry name" value="Pseudouridine synthase"/>
    <property type="match status" value="1"/>
</dbReference>
<dbReference type="InterPro" id="IPR002478">
    <property type="entry name" value="PUA"/>
</dbReference>
<dbReference type="EMBL" id="CP002780">
    <property type="protein sequence ID" value="AEG60161.1"/>
    <property type="molecule type" value="Genomic_DNA"/>
</dbReference>
<dbReference type="Pfam" id="PF01509">
    <property type="entry name" value="TruB_N"/>
    <property type="match status" value="1"/>
</dbReference>
<name>F6DUM3_DESRL</name>
<dbReference type="OrthoDB" id="9802309at2"/>
<dbReference type="InterPro" id="IPR015947">
    <property type="entry name" value="PUA-like_sf"/>
</dbReference>
<dbReference type="eggNOG" id="COG0130">
    <property type="taxonomic scope" value="Bacteria"/>
</dbReference>
<feature type="domain" description="Pseudouridine synthase II N-terminal" evidence="7">
    <location>
        <begin position="23"/>
        <end position="176"/>
    </location>
</feature>
<evidence type="ECO:0000256" key="3">
    <source>
        <dbReference type="ARBA" id="ARBA00022694"/>
    </source>
</evidence>
<keyword evidence="10" id="KW-1185">Reference proteome</keyword>
<dbReference type="SUPFAM" id="SSF55120">
    <property type="entry name" value="Pseudouridine synthase"/>
    <property type="match status" value="1"/>
</dbReference>
<evidence type="ECO:0000259" key="8">
    <source>
        <dbReference type="Pfam" id="PF16198"/>
    </source>
</evidence>
<dbReference type="STRING" id="696281.Desru_1902"/>
<feature type="active site" description="Nucleophile" evidence="5">
    <location>
        <position position="38"/>
    </location>
</feature>
<comment type="similarity">
    <text evidence="2 5">Belongs to the pseudouridine synthase TruB family. Type 1 subfamily.</text>
</comment>
<evidence type="ECO:0000259" key="6">
    <source>
        <dbReference type="Pfam" id="PF01472"/>
    </source>
</evidence>
<evidence type="ECO:0000256" key="1">
    <source>
        <dbReference type="ARBA" id="ARBA00000385"/>
    </source>
</evidence>
<dbReference type="Pfam" id="PF16198">
    <property type="entry name" value="TruB_C_2"/>
    <property type="match status" value="1"/>
</dbReference>
<dbReference type="AlphaFoldDB" id="F6DUM3"/>
<accession>F6DUM3</accession>
<dbReference type="InterPro" id="IPR032819">
    <property type="entry name" value="TruB_C"/>
</dbReference>
<dbReference type="SUPFAM" id="SSF88697">
    <property type="entry name" value="PUA domain-like"/>
    <property type="match status" value="1"/>
</dbReference>
<dbReference type="InterPro" id="IPR002501">
    <property type="entry name" value="PsdUridine_synth_N"/>
</dbReference>
<dbReference type="Proteomes" id="UP000009234">
    <property type="component" value="Chromosome"/>
</dbReference>
<dbReference type="EC" id="5.4.99.25" evidence="5"/>
<dbReference type="InterPro" id="IPR014780">
    <property type="entry name" value="tRNA_psdUridine_synth_TruB"/>
</dbReference>
<feature type="domain" description="tRNA pseudouridylate synthase B C-terminal" evidence="8">
    <location>
        <begin position="177"/>
        <end position="235"/>
    </location>
</feature>
<dbReference type="HAMAP" id="MF_01080">
    <property type="entry name" value="TruB_bact"/>
    <property type="match status" value="1"/>
</dbReference>
<keyword evidence="4 5" id="KW-0413">Isomerase</keyword>
<organism evidence="9 10">
    <name type="scientific">Desulforamulus ruminis (strain ATCC 23193 / DSM 2154 / NCIMB 8452 / DL)</name>
    <name type="common">Desulfotomaculum ruminis</name>
    <dbReference type="NCBI Taxonomy" id="696281"/>
    <lineage>
        <taxon>Bacteria</taxon>
        <taxon>Bacillati</taxon>
        <taxon>Bacillota</taxon>
        <taxon>Clostridia</taxon>
        <taxon>Eubacteriales</taxon>
        <taxon>Peptococcaceae</taxon>
        <taxon>Desulforamulus</taxon>
    </lineage>
</organism>
<evidence type="ECO:0000256" key="4">
    <source>
        <dbReference type="ARBA" id="ARBA00023235"/>
    </source>
</evidence>
<dbReference type="NCBIfam" id="TIGR00431">
    <property type="entry name" value="TruB"/>
    <property type="match status" value="1"/>
</dbReference>
<keyword evidence="3 5" id="KW-0819">tRNA processing</keyword>
<dbReference type="InterPro" id="IPR020103">
    <property type="entry name" value="PsdUridine_synth_cat_dom_sf"/>
</dbReference>
<evidence type="ECO:0000256" key="2">
    <source>
        <dbReference type="ARBA" id="ARBA00005642"/>
    </source>
</evidence>
<dbReference type="GO" id="GO:0031119">
    <property type="term" value="P:tRNA pseudouridine synthesis"/>
    <property type="evidence" value="ECO:0007669"/>
    <property type="project" value="UniProtKB-UniRule"/>
</dbReference>
<gene>
    <name evidence="5" type="primary">truB</name>
    <name evidence="9" type="ordered locus">Desru_1902</name>
</gene>